<keyword evidence="1" id="KW-0436">Ligase</keyword>
<dbReference type="Gene3D" id="3.40.50.10190">
    <property type="entry name" value="BRCT domain"/>
    <property type="match status" value="1"/>
</dbReference>
<dbReference type="Proteomes" id="UP000504844">
    <property type="component" value="Chromosome"/>
</dbReference>
<evidence type="ECO:0000313" key="1">
    <source>
        <dbReference type="EMBL" id="QKJ65275.1"/>
    </source>
</evidence>
<accession>A0A6M8SJQ4</accession>
<gene>
    <name evidence="1" type="ORF">HQN60_00145</name>
</gene>
<dbReference type="AlphaFoldDB" id="A0A6M8SJQ4"/>
<dbReference type="GO" id="GO:0016874">
    <property type="term" value="F:ligase activity"/>
    <property type="evidence" value="ECO:0007669"/>
    <property type="project" value="UniProtKB-KW"/>
</dbReference>
<dbReference type="RefSeq" id="WP_173531785.1">
    <property type="nucleotide sequence ID" value="NZ_CP054143.1"/>
</dbReference>
<dbReference type="InterPro" id="IPR036420">
    <property type="entry name" value="BRCT_dom_sf"/>
</dbReference>
<sequence length="210" mass="23460">MDDLANASVIKSLAHQNAKKATEHLLGICQGIMADQVLSDQEIHFLSNWVKQNPAVTENWPGKTIARRLHEILFDGVITKEERESLIGTLTSLCNNDFAETGDAQTMPIGIPFDDDPHIIFDDRLFCFTGSFYFGTRSACERAVEKLTAQTKGYVTRDVDYLVVGSQINADWKHSSYGNKIETAMNYIEKGCGIALISEQQWVEALSQIK</sequence>
<dbReference type="EMBL" id="CP054143">
    <property type="protein sequence ID" value="QKJ65275.1"/>
    <property type="molecule type" value="Genomic_DNA"/>
</dbReference>
<dbReference type="KEGG" id="dee:HQN60_00145"/>
<evidence type="ECO:0000313" key="2">
    <source>
        <dbReference type="Proteomes" id="UP000504844"/>
    </source>
</evidence>
<keyword evidence="2" id="KW-1185">Reference proteome</keyword>
<dbReference type="SUPFAM" id="SSF52113">
    <property type="entry name" value="BRCT domain"/>
    <property type="match status" value="1"/>
</dbReference>
<organism evidence="1 2">
    <name type="scientific">Deefgea piscis</name>
    <dbReference type="NCBI Taxonomy" id="2739061"/>
    <lineage>
        <taxon>Bacteria</taxon>
        <taxon>Pseudomonadati</taxon>
        <taxon>Pseudomonadota</taxon>
        <taxon>Betaproteobacteria</taxon>
        <taxon>Neisseriales</taxon>
        <taxon>Chitinibacteraceae</taxon>
        <taxon>Deefgea</taxon>
    </lineage>
</organism>
<proteinExistence type="predicted"/>
<dbReference type="CDD" id="cd17748">
    <property type="entry name" value="BRCT_DNA_ligase_like"/>
    <property type="match status" value="1"/>
</dbReference>
<reference evidence="1 2" key="1">
    <citation type="submission" date="2020-05" db="EMBL/GenBank/DDBJ databases">
        <title>Complete genome sequence of Deefgea sp. D17.</title>
        <authorList>
            <person name="Bae J.-W."/>
            <person name="Han J.E."/>
        </authorList>
    </citation>
    <scope>NUCLEOTIDE SEQUENCE [LARGE SCALE GENOMIC DNA]</scope>
    <source>
        <strain evidence="1 2">D17</strain>
    </source>
</reference>
<name>A0A6M8SJQ4_9NEIS</name>
<protein>
    <submittedName>
        <fullName evidence="1">NAD-dependent DNA ligase</fullName>
    </submittedName>
</protein>